<organism evidence="3 4">
    <name type="scientific">Flavobacterium haoranii</name>
    <dbReference type="NCBI Taxonomy" id="683124"/>
    <lineage>
        <taxon>Bacteria</taxon>
        <taxon>Pseudomonadati</taxon>
        <taxon>Bacteroidota</taxon>
        <taxon>Flavobacteriia</taxon>
        <taxon>Flavobacteriales</taxon>
        <taxon>Flavobacteriaceae</taxon>
        <taxon>Flavobacterium</taxon>
    </lineage>
</organism>
<feature type="domain" description="GIY-YIG" evidence="2">
    <location>
        <begin position="1"/>
        <end position="77"/>
    </location>
</feature>
<evidence type="ECO:0000313" key="3">
    <source>
        <dbReference type="EMBL" id="SHJ22492.1"/>
    </source>
</evidence>
<accession>A0A1M6HK08</accession>
<gene>
    <name evidence="3" type="ORF">SAMN05444337_1566</name>
</gene>
<dbReference type="Pfam" id="PF01541">
    <property type="entry name" value="GIY-YIG"/>
    <property type="match status" value="1"/>
</dbReference>
<dbReference type="GO" id="GO:0004519">
    <property type="term" value="F:endonuclease activity"/>
    <property type="evidence" value="ECO:0007669"/>
    <property type="project" value="UniProtKB-KW"/>
</dbReference>
<dbReference type="PROSITE" id="PS50164">
    <property type="entry name" value="GIY_YIG"/>
    <property type="match status" value="1"/>
</dbReference>
<evidence type="ECO:0000259" key="2">
    <source>
        <dbReference type="PROSITE" id="PS50164"/>
    </source>
</evidence>
<dbReference type="InterPro" id="IPR035901">
    <property type="entry name" value="GIY-YIG_endonuc_sf"/>
</dbReference>
<proteinExistence type="inferred from homology"/>
<reference evidence="4" key="1">
    <citation type="submission" date="2016-11" db="EMBL/GenBank/DDBJ databases">
        <authorList>
            <person name="Varghese N."/>
            <person name="Submissions S."/>
        </authorList>
    </citation>
    <scope>NUCLEOTIDE SEQUENCE [LARGE SCALE GENOMIC DNA]</scope>
    <source>
        <strain evidence="4">DSM 22807</strain>
    </source>
</reference>
<keyword evidence="4" id="KW-1185">Reference proteome</keyword>
<dbReference type="InterPro" id="IPR050190">
    <property type="entry name" value="UPF0213_domain"/>
</dbReference>
<dbReference type="Gene3D" id="3.40.1440.10">
    <property type="entry name" value="GIY-YIG endonuclease"/>
    <property type="match status" value="1"/>
</dbReference>
<keyword evidence="3" id="KW-0540">Nuclease</keyword>
<dbReference type="CDD" id="cd10449">
    <property type="entry name" value="GIY-YIG_SLX1_like"/>
    <property type="match status" value="1"/>
</dbReference>
<dbReference type="PANTHER" id="PTHR34477:SF5">
    <property type="entry name" value="BSL5627 PROTEIN"/>
    <property type="match status" value="1"/>
</dbReference>
<sequence length="84" mass="9992">MPYFVYILHSLTKDKFYIGSTANLSERIIRHNQKSKGFTGSTNEWKLVYKEEFTSQSEAILREKQIKNWKSKSKIQELIQHNNI</sequence>
<evidence type="ECO:0000313" key="4">
    <source>
        <dbReference type="Proteomes" id="UP000184232"/>
    </source>
</evidence>
<dbReference type="PANTHER" id="PTHR34477">
    <property type="entry name" value="UPF0213 PROTEIN YHBQ"/>
    <property type="match status" value="1"/>
</dbReference>
<keyword evidence="3" id="KW-0255">Endonuclease</keyword>
<dbReference type="InterPro" id="IPR000305">
    <property type="entry name" value="GIY-YIG_endonuc"/>
</dbReference>
<name>A0A1M6HK08_9FLAO</name>
<dbReference type="Proteomes" id="UP000184232">
    <property type="component" value="Unassembled WGS sequence"/>
</dbReference>
<dbReference type="RefSeq" id="WP_072783707.1">
    <property type="nucleotide sequence ID" value="NZ_CP045292.1"/>
</dbReference>
<dbReference type="AlphaFoldDB" id="A0A1M6HK08"/>
<keyword evidence="3" id="KW-0378">Hydrolase</keyword>
<dbReference type="SUPFAM" id="SSF82771">
    <property type="entry name" value="GIY-YIG endonuclease"/>
    <property type="match status" value="1"/>
</dbReference>
<evidence type="ECO:0000256" key="1">
    <source>
        <dbReference type="ARBA" id="ARBA00007435"/>
    </source>
</evidence>
<comment type="similarity">
    <text evidence="1">Belongs to the UPF0213 family.</text>
</comment>
<protein>
    <submittedName>
        <fullName evidence="3">Putative endonuclease</fullName>
    </submittedName>
</protein>
<dbReference type="EMBL" id="FQZH01000002">
    <property type="protein sequence ID" value="SHJ22492.1"/>
    <property type="molecule type" value="Genomic_DNA"/>
</dbReference>
<dbReference type="OrthoDB" id="1203060at2"/>